<protein>
    <submittedName>
        <fullName evidence="3">Cell wall-binding repeat-containing protein</fullName>
    </submittedName>
</protein>
<sequence>MKKRTTTLTGTVILSSVLLLAACGGGGEQDTNNNAGSNEEEASGSSAPMNNDNMPMDDEDMPMNDEDGHMNDEDMPMNDEDGHMNDEDMPMNDENGHMNDEDSMGGNDRESFEEEAAQLPEDFNENADQNLQTTNTKNITRLDAETPEAFSITASQTIWPATHEANQPGTIILADPEEWQETLAALTLVHHPNDGPLLLMEDGLTEELMAEIERLAPLGNDNGVEILAAATLSEEDEAQLEDYNVEQIEAEDPAAFAKEVEDRFADTIDERPDGVLIGSMNEEHQASSMIAGSWIAHMNESLLYVDESVPEATQEALEERDGEAEMYILGSEETISAEVEEELAEFGDVQRIEGESPAELSINFASYEDEEFGWGINEPGHGLVFASPEEAELALAGAPLAHLGKHAPMIWVEGDELQQEHADYLAKLKPHFEDAPMEGPYNHGYILGGEEVISFQTQGIIDDKMEIQPLGGGGHGMH</sequence>
<dbReference type="AlphaFoldDB" id="A0AAJ8LTA3"/>
<dbReference type="PROSITE" id="PS51257">
    <property type="entry name" value="PROKAR_LIPOPROTEIN"/>
    <property type="match status" value="1"/>
</dbReference>
<dbReference type="EMBL" id="CP144914">
    <property type="protein sequence ID" value="WWD80208.1"/>
    <property type="molecule type" value="Genomic_DNA"/>
</dbReference>
<feature type="signal peptide" evidence="2">
    <location>
        <begin position="1"/>
        <end position="21"/>
    </location>
</feature>
<evidence type="ECO:0000256" key="2">
    <source>
        <dbReference type="SAM" id="SignalP"/>
    </source>
</evidence>
<reference evidence="3 4" key="1">
    <citation type="submission" date="2024-01" db="EMBL/GenBank/DDBJ databases">
        <title>Complete Genome Sequence of Alkalicoccus halolimnae BZ-SZ-XJ29T, a Moderately Halophilic Bacterium Isolated from a Salt Lake.</title>
        <authorList>
            <person name="Zhao B."/>
        </authorList>
    </citation>
    <scope>NUCLEOTIDE SEQUENCE [LARGE SCALE GENOMIC DNA]</scope>
    <source>
        <strain evidence="3 4">BZ-SZ-XJ29</strain>
    </source>
</reference>
<accession>A0AAJ8LTA3</accession>
<gene>
    <name evidence="3" type="ORF">FTX54_001160</name>
</gene>
<feature type="compositionally biased region" description="Acidic residues" evidence="1">
    <location>
        <begin position="55"/>
        <end position="65"/>
    </location>
</feature>
<evidence type="ECO:0000313" key="3">
    <source>
        <dbReference type="EMBL" id="WWD80208.1"/>
    </source>
</evidence>
<keyword evidence="4" id="KW-1185">Reference proteome</keyword>
<organism evidence="3 4">
    <name type="scientific">Alkalicoccus halolimnae</name>
    <dbReference type="NCBI Taxonomy" id="1667239"/>
    <lineage>
        <taxon>Bacteria</taxon>
        <taxon>Bacillati</taxon>
        <taxon>Bacillota</taxon>
        <taxon>Bacilli</taxon>
        <taxon>Bacillales</taxon>
        <taxon>Bacillaceae</taxon>
        <taxon>Alkalicoccus</taxon>
    </lineage>
</organism>
<feature type="region of interest" description="Disordered" evidence="1">
    <location>
        <begin position="25"/>
        <end position="109"/>
    </location>
</feature>
<feature type="chain" id="PRO_5042521688" evidence="2">
    <location>
        <begin position="22"/>
        <end position="478"/>
    </location>
</feature>
<dbReference type="Proteomes" id="UP000321816">
    <property type="component" value="Chromosome"/>
</dbReference>
<dbReference type="RefSeq" id="WP_338485216.1">
    <property type="nucleotide sequence ID" value="NZ_CP144914.1"/>
</dbReference>
<dbReference type="KEGG" id="ahal:FTX54_001160"/>
<name>A0AAJ8LTA3_9BACI</name>
<proteinExistence type="predicted"/>
<keyword evidence="2" id="KW-0732">Signal</keyword>
<evidence type="ECO:0000313" key="4">
    <source>
        <dbReference type="Proteomes" id="UP000321816"/>
    </source>
</evidence>
<evidence type="ECO:0000256" key="1">
    <source>
        <dbReference type="SAM" id="MobiDB-lite"/>
    </source>
</evidence>
<feature type="compositionally biased region" description="Low complexity" evidence="1">
    <location>
        <begin position="32"/>
        <end position="54"/>
    </location>
</feature>